<evidence type="ECO:0000256" key="8">
    <source>
        <dbReference type="ARBA" id="ARBA00032554"/>
    </source>
</evidence>
<dbReference type="RefSeq" id="WP_202855346.1">
    <property type="nucleotide sequence ID" value="NZ_JAEUGD010000018.1"/>
</dbReference>
<dbReference type="Pfam" id="PF08544">
    <property type="entry name" value="GHMP_kinases_C"/>
    <property type="match status" value="1"/>
</dbReference>
<dbReference type="GO" id="GO:0016114">
    <property type="term" value="P:terpenoid biosynthetic process"/>
    <property type="evidence" value="ECO:0007669"/>
    <property type="project" value="UniProtKB-UniRule"/>
</dbReference>
<feature type="active site" evidence="9">
    <location>
        <position position="8"/>
    </location>
</feature>
<dbReference type="InterPro" id="IPR020568">
    <property type="entry name" value="Ribosomal_Su5_D2-typ_SF"/>
</dbReference>
<feature type="active site" evidence="9">
    <location>
        <position position="132"/>
    </location>
</feature>
<dbReference type="Proteomes" id="UP000614216">
    <property type="component" value="Unassembled WGS sequence"/>
</dbReference>
<evidence type="ECO:0000259" key="10">
    <source>
        <dbReference type="Pfam" id="PF00288"/>
    </source>
</evidence>
<reference evidence="12" key="1">
    <citation type="submission" date="2021-01" db="EMBL/GenBank/DDBJ databases">
        <title>Fulvivirga kasyanovii gen. nov., sp nov., a novel member of the phylum Bacteroidetes isolated from seawater in a mussel farm.</title>
        <authorList>
            <person name="Zhao L.-H."/>
            <person name="Wang Z.-J."/>
        </authorList>
    </citation>
    <scope>NUCLEOTIDE SEQUENCE</scope>
    <source>
        <strain evidence="12">29W222</strain>
    </source>
</reference>
<dbReference type="Gene3D" id="3.30.70.890">
    <property type="entry name" value="GHMP kinase, C-terminal domain"/>
    <property type="match status" value="1"/>
</dbReference>
<evidence type="ECO:0000256" key="3">
    <source>
        <dbReference type="ARBA" id="ARBA00017473"/>
    </source>
</evidence>
<dbReference type="PANTHER" id="PTHR43527:SF2">
    <property type="entry name" value="4-DIPHOSPHOCYTIDYL-2-C-METHYL-D-ERYTHRITOL KINASE, CHLOROPLASTIC"/>
    <property type="match status" value="1"/>
</dbReference>
<comment type="pathway">
    <text evidence="9">Isoprenoid biosynthesis; isopentenyl diphosphate biosynthesis via DXP pathway; isopentenyl diphosphate from 1-deoxy-D-xylulose 5-phosphate: step 3/6.</text>
</comment>
<evidence type="ECO:0000256" key="6">
    <source>
        <dbReference type="ARBA" id="ARBA00022777"/>
    </source>
</evidence>
<keyword evidence="9" id="KW-0414">Isoprene biosynthesis</keyword>
<gene>
    <name evidence="9" type="primary">ispE</name>
    <name evidence="12" type="ORF">JMN32_05735</name>
</gene>
<comment type="caution">
    <text evidence="12">The sequence shown here is derived from an EMBL/GenBank/DDBJ whole genome shotgun (WGS) entry which is preliminary data.</text>
</comment>
<dbReference type="InterPro" id="IPR006204">
    <property type="entry name" value="GHMP_kinase_N_dom"/>
</dbReference>
<dbReference type="GO" id="GO:0050515">
    <property type="term" value="F:4-(cytidine 5'-diphospho)-2-C-methyl-D-erythritol kinase activity"/>
    <property type="evidence" value="ECO:0007669"/>
    <property type="project" value="UniProtKB-UniRule"/>
</dbReference>
<accession>A0A937FVK7</accession>
<dbReference type="InterPro" id="IPR004424">
    <property type="entry name" value="IspE"/>
</dbReference>
<dbReference type="GO" id="GO:0005524">
    <property type="term" value="F:ATP binding"/>
    <property type="evidence" value="ECO:0007669"/>
    <property type="project" value="UniProtKB-UniRule"/>
</dbReference>
<keyword evidence="13" id="KW-1185">Reference proteome</keyword>
<dbReference type="Pfam" id="PF00288">
    <property type="entry name" value="GHMP_kinases_N"/>
    <property type="match status" value="1"/>
</dbReference>
<dbReference type="SUPFAM" id="SSF54211">
    <property type="entry name" value="Ribosomal protein S5 domain 2-like"/>
    <property type="match status" value="1"/>
</dbReference>
<evidence type="ECO:0000256" key="9">
    <source>
        <dbReference type="HAMAP-Rule" id="MF_00061"/>
    </source>
</evidence>
<evidence type="ECO:0000259" key="11">
    <source>
        <dbReference type="Pfam" id="PF08544"/>
    </source>
</evidence>
<comment type="similarity">
    <text evidence="1 9">Belongs to the GHMP kinase family. IspE subfamily.</text>
</comment>
<feature type="domain" description="GHMP kinase N-terminal" evidence="10">
    <location>
        <begin position="63"/>
        <end position="139"/>
    </location>
</feature>
<evidence type="ECO:0000313" key="13">
    <source>
        <dbReference type="Proteomes" id="UP000614216"/>
    </source>
</evidence>
<dbReference type="InterPro" id="IPR014721">
    <property type="entry name" value="Ribsml_uS5_D2-typ_fold_subgr"/>
</dbReference>
<dbReference type="PANTHER" id="PTHR43527">
    <property type="entry name" value="4-DIPHOSPHOCYTIDYL-2-C-METHYL-D-ERYTHRITOL KINASE, CHLOROPLASTIC"/>
    <property type="match status" value="1"/>
</dbReference>
<keyword evidence="5 9" id="KW-0547">Nucleotide-binding</keyword>
<keyword evidence="6 9" id="KW-0418">Kinase</keyword>
<dbReference type="EMBL" id="JAEUGD010000018">
    <property type="protein sequence ID" value="MBL6445798.1"/>
    <property type="molecule type" value="Genomic_DNA"/>
</dbReference>
<dbReference type="HAMAP" id="MF_00061">
    <property type="entry name" value="IspE"/>
    <property type="match status" value="1"/>
</dbReference>
<evidence type="ECO:0000256" key="2">
    <source>
        <dbReference type="ARBA" id="ARBA00012052"/>
    </source>
</evidence>
<dbReference type="EC" id="2.7.1.148" evidence="2 9"/>
<dbReference type="InterPro" id="IPR013750">
    <property type="entry name" value="GHMP_kinase_C_dom"/>
</dbReference>
<dbReference type="SUPFAM" id="SSF55060">
    <property type="entry name" value="GHMP Kinase, C-terminal domain"/>
    <property type="match status" value="1"/>
</dbReference>
<organism evidence="12 13">
    <name type="scientific">Fulvivirga marina</name>
    <dbReference type="NCBI Taxonomy" id="2494733"/>
    <lineage>
        <taxon>Bacteria</taxon>
        <taxon>Pseudomonadati</taxon>
        <taxon>Bacteroidota</taxon>
        <taxon>Cytophagia</taxon>
        <taxon>Cytophagales</taxon>
        <taxon>Fulvivirgaceae</taxon>
        <taxon>Fulvivirga</taxon>
    </lineage>
</organism>
<protein>
    <recommendedName>
        <fullName evidence="3 9">4-diphosphocytidyl-2-C-methyl-D-erythritol kinase</fullName>
        <shortName evidence="9">CMK</shortName>
        <ecNumber evidence="2 9">2.7.1.148</ecNumber>
    </recommendedName>
    <alternativeName>
        <fullName evidence="8 9">4-(cytidine-5'-diphospho)-2-C-methyl-D-erythritol kinase</fullName>
    </alternativeName>
</protein>
<dbReference type="AlphaFoldDB" id="A0A937FVK7"/>
<comment type="function">
    <text evidence="9">Catalyzes the phosphorylation of the position 2 hydroxy group of 4-diphosphocytidyl-2C-methyl-D-erythritol.</text>
</comment>
<evidence type="ECO:0000256" key="1">
    <source>
        <dbReference type="ARBA" id="ARBA00009684"/>
    </source>
</evidence>
<name>A0A937FVK7_9BACT</name>
<keyword evidence="4 9" id="KW-0808">Transferase</keyword>
<sequence>MVVFPHAKINLGLDILSKRDDGYHNISSVFYPLPFEEILEVLPYDDFHFEASGLAIPGNVDDNLIIKAYKLLQEQYKLPPVHIHLHKLIPMGAGLGGGSADAAFVIKALNSLFDLELSGESMRILAGRMGSDCPFFIKGETVLAEGTGTDFSPIAVDLKGKYLVLICPGVHVSTAEAYSKVKPRIPEKSIREVVENIPISEWRHCLKNDFEASVFPAYPEIETVKRTLYDSGAIYASMSGSGSSVYGIFNEEPANLTLKASWKGVLKG</sequence>
<evidence type="ECO:0000256" key="5">
    <source>
        <dbReference type="ARBA" id="ARBA00022741"/>
    </source>
</evidence>
<keyword evidence="7 9" id="KW-0067">ATP-binding</keyword>
<dbReference type="NCBIfam" id="TIGR00154">
    <property type="entry name" value="ispE"/>
    <property type="match status" value="1"/>
</dbReference>
<dbReference type="Gene3D" id="3.30.230.10">
    <property type="match status" value="1"/>
</dbReference>
<dbReference type="PIRSF" id="PIRSF010376">
    <property type="entry name" value="IspE"/>
    <property type="match status" value="1"/>
</dbReference>
<evidence type="ECO:0000256" key="7">
    <source>
        <dbReference type="ARBA" id="ARBA00022840"/>
    </source>
</evidence>
<dbReference type="InterPro" id="IPR036554">
    <property type="entry name" value="GHMP_kinase_C_sf"/>
</dbReference>
<dbReference type="GO" id="GO:0019288">
    <property type="term" value="P:isopentenyl diphosphate biosynthetic process, methylerythritol 4-phosphate pathway"/>
    <property type="evidence" value="ECO:0007669"/>
    <property type="project" value="UniProtKB-UniRule"/>
</dbReference>
<feature type="domain" description="GHMP kinase C-terminal" evidence="11">
    <location>
        <begin position="200"/>
        <end position="255"/>
    </location>
</feature>
<feature type="binding site" evidence="9">
    <location>
        <begin position="90"/>
        <end position="100"/>
    </location>
    <ligand>
        <name>ATP</name>
        <dbReference type="ChEBI" id="CHEBI:30616"/>
    </ligand>
</feature>
<comment type="catalytic activity">
    <reaction evidence="9">
        <text>4-CDP-2-C-methyl-D-erythritol + ATP = 4-CDP-2-C-methyl-D-erythritol 2-phosphate + ADP + H(+)</text>
        <dbReference type="Rhea" id="RHEA:18437"/>
        <dbReference type="ChEBI" id="CHEBI:15378"/>
        <dbReference type="ChEBI" id="CHEBI:30616"/>
        <dbReference type="ChEBI" id="CHEBI:57823"/>
        <dbReference type="ChEBI" id="CHEBI:57919"/>
        <dbReference type="ChEBI" id="CHEBI:456216"/>
        <dbReference type="EC" id="2.7.1.148"/>
    </reaction>
</comment>
<evidence type="ECO:0000256" key="4">
    <source>
        <dbReference type="ARBA" id="ARBA00022679"/>
    </source>
</evidence>
<proteinExistence type="inferred from homology"/>
<evidence type="ECO:0000313" key="12">
    <source>
        <dbReference type="EMBL" id="MBL6445798.1"/>
    </source>
</evidence>